<dbReference type="KEGG" id="teu:TEU_08485"/>
<evidence type="ECO:0000259" key="7">
    <source>
        <dbReference type="Pfam" id="PF13244"/>
    </source>
</evidence>
<dbReference type="EMBL" id="CP008887">
    <property type="protein sequence ID" value="AIU70362.1"/>
    <property type="molecule type" value="Genomic_DNA"/>
</dbReference>
<feature type="transmembrane region" description="Helical" evidence="6">
    <location>
        <begin position="55"/>
        <end position="74"/>
    </location>
</feature>
<keyword evidence="3 6" id="KW-0812">Transmembrane</keyword>
<evidence type="ECO:0000256" key="1">
    <source>
        <dbReference type="ARBA" id="ARBA00004651"/>
    </source>
</evidence>
<accession>A0A097QV65</accession>
<keyword evidence="4 6" id="KW-1133">Transmembrane helix</keyword>
<dbReference type="InterPro" id="IPR042106">
    <property type="entry name" value="Nuo/plastoQ_OxRdtase_6_NuoJ"/>
</dbReference>
<evidence type="ECO:0000313" key="8">
    <source>
        <dbReference type="EMBL" id="AIU70362.1"/>
    </source>
</evidence>
<protein>
    <recommendedName>
        <fullName evidence="7">MrpA C-terminal/MbhD domain-containing protein</fullName>
    </recommendedName>
</protein>
<comment type="subcellular location">
    <subcellularLocation>
        <location evidence="1">Cell membrane</location>
        <topology evidence="1">Multi-pass membrane protein</topology>
    </subcellularLocation>
</comment>
<evidence type="ECO:0000256" key="4">
    <source>
        <dbReference type="ARBA" id="ARBA00022989"/>
    </source>
</evidence>
<feature type="transmembrane region" description="Helical" evidence="6">
    <location>
        <begin position="28"/>
        <end position="49"/>
    </location>
</feature>
<dbReference type="OrthoDB" id="99605at2157"/>
<keyword evidence="9" id="KW-1185">Reference proteome</keyword>
<dbReference type="Proteomes" id="UP000029980">
    <property type="component" value="Chromosome"/>
</dbReference>
<gene>
    <name evidence="8" type="ORF">TEU_08485</name>
</gene>
<dbReference type="STRING" id="1505907.TEU_08485"/>
<reference evidence="8 9" key="1">
    <citation type="journal article" date="2015" name="Int. J. Syst. Evol. Microbiol.">
        <title>Thermococcus eurythermalis sp. nov., a conditional piezophilic hyperthermophilic archaeon with a wide temperature range isolated from an oil-immersed chimney in the Guaymas Basin.</title>
        <authorList>
            <person name="Zhao W."/>
            <person name="Zeng X."/>
            <person name="Xiao X."/>
        </authorList>
    </citation>
    <scope>NUCLEOTIDE SEQUENCE [LARGE SCALE GENOMIC DNA]</scope>
    <source>
        <strain evidence="8 9">A501</strain>
    </source>
</reference>
<evidence type="ECO:0000256" key="3">
    <source>
        <dbReference type="ARBA" id="ARBA00022692"/>
    </source>
</evidence>
<evidence type="ECO:0000256" key="5">
    <source>
        <dbReference type="ARBA" id="ARBA00023136"/>
    </source>
</evidence>
<organism evidence="8 9">
    <name type="scientific">Thermococcus eurythermalis</name>
    <dbReference type="NCBI Taxonomy" id="1505907"/>
    <lineage>
        <taxon>Archaea</taxon>
        <taxon>Methanobacteriati</taxon>
        <taxon>Methanobacteriota</taxon>
        <taxon>Thermococci</taxon>
        <taxon>Thermococcales</taxon>
        <taxon>Thermococcaceae</taxon>
        <taxon>Thermococcus</taxon>
    </lineage>
</organism>
<feature type="domain" description="MrpA C-terminal/MbhD" evidence="7">
    <location>
        <begin position="14"/>
        <end position="79"/>
    </location>
</feature>
<dbReference type="Pfam" id="PF13244">
    <property type="entry name" value="MbhD"/>
    <property type="match status" value="1"/>
</dbReference>
<proteinExistence type="predicted"/>
<name>A0A097QV65_9EURY</name>
<dbReference type="RefSeq" id="WP_050003333.1">
    <property type="nucleotide sequence ID" value="NZ_CP008887.1"/>
</dbReference>
<dbReference type="NCBIfam" id="NF006242">
    <property type="entry name" value="PRK08378.1"/>
    <property type="match status" value="1"/>
</dbReference>
<sequence>MNCITCIEYIIVGLMILSAILAVEWRDLLAAAVGSAAVSLFASLLFFMLQAPDVAMTEAAIGAALSGAIFIFAIKRTQRFETEEEEKPGWWVRW</sequence>
<evidence type="ECO:0000256" key="2">
    <source>
        <dbReference type="ARBA" id="ARBA00022475"/>
    </source>
</evidence>
<keyword evidence="5 6" id="KW-0472">Membrane</keyword>
<evidence type="ECO:0000256" key="6">
    <source>
        <dbReference type="SAM" id="Phobius"/>
    </source>
</evidence>
<keyword evidence="2" id="KW-1003">Cell membrane</keyword>
<dbReference type="GeneID" id="25153469"/>
<evidence type="ECO:0000313" key="9">
    <source>
        <dbReference type="Proteomes" id="UP000029980"/>
    </source>
</evidence>
<dbReference type="HOGENOM" id="CLU_173139_2_0_2"/>
<dbReference type="AlphaFoldDB" id="A0A097QV65"/>
<dbReference type="Gene3D" id="1.20.120.1200">
    <property type="entry name" value="NADH-ubiquinone/plastoquinone oxidoreductase chain 6, subunit NuoJ"/>
    <property type="match status" value="1"/>
</dbReference>
<dbReference type="InterPro" id="IPR025383">
    <property type="entry name" value="MrpA_C/MbhD"/>
</dbReference>
<feature type="transmembrane region" description="Helical" evidence="6">
    <location>
        <begin position="6"/>
        <end position="23"/>
    </location>
</feature>
<dbReference type="GO" id="GO:0005886">
    <property type="term" value="C:plasma membrane"/>
    <property type="evidence" value="ECO:0007669"/>
    <property type="project" value="UniProtKB-SubCell"/>
</dbReference>